<feature type="domain" description="Serine aminopeptidase S33" evidence="1">
    <location>
        <begin position="71"/>
        <end position="300"/>
    </location>
</feature>
<dbReference type="PANTHER" id="PTHR11614">
    <property type="entry name" value="PHOSPHOLIPASE-RELATED"/>
    <property type="match status" value="1"/>
</dbReference>
<sequence length="335" mass="37554">MTMSLPDFSNLLNAGPLAPLALPPTGVMAQYFRHYGLEDLITQVGGIESGHVQVGEFRLWTQVWTPQEGALRGTIVVVHGYFDHLALYGHLLRLLLDAGFRVVLWDLPGHGLSSGERAAIDDFATYTQCLRALLTQIEAKGLMTAPLIGIGQSTGAAILATDALERSGHHPWQSLVLLAPLVRPCKWQRSRVMHRLATPFIRSIPRSHRPNTTHLAFTDFLHHKDPLQTDTLPLVWVGAMRDWMSHVRRLPPTDLSTLILQGEQDATVDWRWNLGVLRRLLPAAHIVYHQDARHHLVNESPDIRQTLFRDLHHFLITQTEGSCVTTADTSEPPSR</sequence>
<gene>
    <name evidence="2" type="ORF">GCM10010082_16550</name>
</gene>
<dbReference type="InterPro" id="IPR051044">
    <property type="entry name" value="MAG_DAG_Lipase"/>
</dbReference>
<dbReference type="InterPro" id="IPR029058">
    <property type="entry name" value="AB_hydrolase_fold"/>
</dbReference>
<dbReference type="Gene3D" id="3.40.50.1820">
    <property type="entry name" value="alpha/beta hydrolase"/>
    <property type="match status" value="1"/>
</dbReference>
<comment type="caution">
    <text evidence="2">The sequence shown here is derived from an EMBL/GenBank/DDBJ whole genome shotgun (WGS) entry which is preliminary data.</text>
</comment>
<organism evidence="2 3">
    <name type="scientific">Kushneria pakistanensis</name>
    <dbReference type="NCBI Taxonomy" id="1508770"/>
    <lineage>
        <taxon>Bacteria</taxon>
        <taxon>Pseudomonadati</taxon>
        <taxon>Pseudomonadota</taxon>
        <taxon>Gammaproteobacteria</taxon>
        <taxon>Oceanospirillales</taxon>
        <taxon>Halomonadaceae</taxon>
        <taxon>Kushneria</taxon>
    </lineage>
</organism>
<evidence type="ECO:0000259" key="1">
    <source>
        <dbReference type="Pfam" id="PF12146"/>
    </source>
</evidence>
<reference evidence="3" key="1">
    <citation type="journal article" date="2019" name="Int. J. Syst. Evol. Microbiol.">
        <title>The Global Catalogue of Microorganisms (GCM) 10K type strain sequencing project: providing services to taxonomists for standard genome sequencing and annotation.</title>
        <authorList>
            <consortium name="The Broad Institute Genomics Platform"/>
            <consortium name="The Broad Institute Genome Sequencing Center for Infectious Disease"/>
            <person name="Wu L."/>
            <person name="Ma J."/>
        </authorList>
    </citation>
    <scope>NUCLEOTIDE SEQUENCE [LARGE SCALE GENOMIC DNA]</scope>
    <source>
        <strain evidence="3">KCTC 42082</strain>
    </source>
</reference>
<dbReference type="InterPro" id="IPR022742">
    <property type="entry name" value="Hydrolase_4"/>
</dbReference>
<evidence type="ECO:0000313" key="3">
    <source>
        <dbReference type="Proteomes" id="UP000604243"/>
    </source>
</evidence>
<dbReference type="SUPFAM" id="SSF53474">
    <property type="entry name" value="alpha/beta-Hydrolases"/>
    <property type="match status" value="1"/>
</dbReference>
<dbReference type="RefSeq" id="WP_229819665.1">
    <property type="nucleotide sequence ID" value="NZ_BMZM01000002.1"/>
</dbReference>
<accession>A0ABQ3FHV2</accession>
<keyword evidence="3" id="KW-1185">Reference proteome</keyword>
<evidence type="ECO:0000313" key="2">
    <source>
        <dbReference type="EMBL" id="GHC24618.1"/>
    </source>
</evidence>
<name>A0ABQ3FHV2_9GAMM</name>
<dbReference type="EMBL" id="BMZM01000002">
    <property type="protein sequence ID" value="GHC24618.1"/>
    <property type="molecule type" value="Genomic_DNA"/>
</dbReference>
<dbReference type="Proteomes" id="UP000604243">
    <property type="component" value="Unassembled WGS sequence"/>
</dbReference>
<protein>
    <recommendedName>
        <fullName evidence="1">Serine aminopeptidase S33 domain-containing protein</fullName>
    </recommendedName>
</protein>
<dbReference type="Pfam" id="PF12146">
    <property type="entry name" value="Hydrolase_4"/>
    <property type="match status" value="1"/>
</dbReference>
<proteinExistence type="predicted"/>